<organism evidence="9 10">
    <name type="scientific">Cereibacter changlensis JA139</name>
    <dbReference type="NCBI Taxonomy" id="1188249"/>
    <lineage>
        <taxon>Bacteria</taxon>
        <taxon>Pseudomonadati</taxon>
        <taxon>Pseudomonadota</taxon>
        <taxon>Alphaproteobacteria</taxon>
        <taxon>Rhodobacterales</taxon>
        <taxon>Paracoccaceae</taxon>
        <taxon>Cereibacter</taxon>
    </lineage>
</organism>
<dbReference type="NCBIfam" id="TIGR00003">
    <property type="entry name" value="copper ion binding protein"/>
    <property type="match status" value="1"/>
</dbReference>
<evidence type="ECO:0000256" key="3">
    <source>
        <dbReference type="ARBA" id="ARBA00022796"/>
    </source>
</evidence>
<evidence type="ECO:0000313" key="10">
    <source>
        <dbReference type="Proteomes" id="UP000241010"/>
    </source>
</evidence>
<keyword evidence="3" id="KW-0187">Copper transport</keyword>
<evidence type="ECO:0000256" key="2">
    <source>
        <dbReference type="ARBA" id="ARBA00022723"/>
    </source>
</evidence>
<feature type="non-terminal residue" evidence="9">
    <location>
        <position position="170"/>
    </location>
</feature>
<dbReference type="OrthoDB" id="7868022at2"/>
<keyword evidence="4" id="KW-0460">Magnesium</keyword>
<dbReference type="InterPro" id="IPR006121">
    <property type="entry name" value="HMA_dom"/>
</dbReference>
<dbReference type="InterPro" id="IPR017969">
    <property type="entry name" value="Heavy-metal-associated_CS"/>
</dbReference>
<gene>
    <name evidence="9" type="ORF">C5F48_01245</name>
</gene>
<feature type="domain" description="HMA" evidence="8">
    <location>
        <begin position="11"/>
        <end position="76"/>
    </location>
</feature>
<dbReference type="InterPro" id="IPR036163">
    <property type="entry name" value="HMA_dom_sf"/>
</dbReference>
<comment type="caution">
    <text evidence="9">The sequence shown here is derived from an EMBL/GenBank/DDBJ whole genome shotgun (WGS) entry which is preliminary data.</text>
</comment>
<dbReference type="PANTHER" id="PTHR43520:SF8">
    <property type="entry name" value="P-TYPE CU(+) TRANSPORTER"/>
    <property type="match status" value="1"/>
</dbReference>
<dbReference type="Gene3D" id="3.30.70.100">
    <property type="match status" value="2"/>
</dbReference>
<evidence type="ECO:0000256" key="7">
    <source>
        <dbReference type="SAM" id="MobiDB-lite"/>
    </source>
</evidence>
<evidence type="ECO:0000256" key="4">
    <source>
        <dbReference type="ARBA" id="ARBA00022842"/>
    </source>
</evidence>
<evidence type="ECO:0000256" key="1">
    <source>
        <dbReference type="ARBA" id="ARBA00004127"/>
    </source>
</evidence>
<feature type="region of interest" description="Disordered" evidence="7">
    <location>
        <begin position="144"/>
        <end position="170"/>
    </location>
</feature>
<evidence type="ECO:0000256" key="6">
    <source>
        <dbReference type="ARBA" id="ARBA00023008"/>
    </source>
</evidence>
<accession>A0A2T4K0H7</accession>
<reference evidence="9 10" key="1">
    <citation type="submission" date="2018-03" db="EMBL/GenBank/DDBJ databases">
        <title>Cereibacter changlensis.</title>
        <authorList>
            <person name="Meyer T.E."/>
            <person name="Miller S."/>
            <person name="Lodha T."/>
            <person name="Gandham S."/>
            <person name="Chintalapati S."/>
            <person name="Chintalapati V.R."/>
        </authorList>
    </citation>
    <scope>NUCLEOTIDE SEQUENCE [LARGE SCALE GENOMIC DNA]</scope>
    <source>
        <strain evidence="9 10">JA139</strain>
    </source>
</reference>
<dbReference type="GO" id="GO:0016020">
    <property type="term" value="C:membrane"/>
    <property type="evidence" value="ECO:0007669"/>
    <property type="project" value="TreeGrafter"/>
</dbReference>
<dbReference type="CDD" id="cd00371">
    <property type="entry name" value="HMA"/>
    <property type="match status" value="2"/>
</dbReference>
<dbReference type="GO" id="GO:0043682">
    <property type="term" value="F:P-type divalent copper transporter activity"/>
    <property type="evidence" value="ECO:0007669"/>
    <property type="project" value="TreeGrafter"/>
</dbReference>
<dbReference type="GO" id="GO:0005507">
    <property type="term" value="F:copper ion binding"/>
    <property type="evidence" value="ECO:0007669"/>
    <property type="project" value="InterPro"/>
</dbReference>
<dbReference type="Pfam" id="PF00403">
    <property type="entry name" value="HMA"/>
    <property type="match status" value="2"/>
</dbReference>
<dbReference type="PROSITE" id="PS50846">
    <property type="entry name" value="HMA_2"/>
    <property type="match status" value="2"/>
</dbReference>
<evidence type="ECO:0000313" key="9">
    <source>
        <dbReference type="EMBL" id="PTE23672.1"/>
    </source>
</evidence>
<dbReference type="Proteomes" id="UP000241010">
    <property type="component" value="Unassembled WGS sequence"/>
</dbReference>
<keyword evidence="3" id="KW-0406">Ion transport</keyword>
<keyword evidence="5" id="KW-1278">Translocase</keyword>
<dbReference type="PANTHER" id="PTHR43520">
    <property type="entry name" value="ATP7, ISOFORM B"/>
    <property type="match status" value="1"/>
</dbReference>
<comment type="subcellular location">
    <subcellularLocation>
        <location evidence="1">Endomembrane system</location>
        <topology evidence="1">Multi-pass membrane protein</topology>
    </subcellularLocation>
</comment>
<dbReference type="InterPro" id="IPR006122">
    <property type="entry name" value="HMA_Cu_ion-bd"/>
</dbReference>
<keyword evidence="6" id="KW-0186">Copper</keyword>
<feature type="domain" description="HMA" evidence="8">
    <location>
        <begin position="78"/>
        <end position="144"/>
    </location>
</feature>
<evidence type="ECO:0000259" key="8">
    <source>
        <dbReference type="PROSITE" id="PS50846"/>
    </source>
</evidence>
<dbReference type="PROSITE" id="PS01047">
    <property type="entry name" value="HMA_1"/>
    <property type="match status" value="2"/>
</dbReference>
<evidence type="ECO:0000256" key="5">
    <source>
        <dbReference type="ARBA" id="ARBA00022967"/>
    </source>
</evidence>
<dbReference type="FunFam" id="3.30.70.100:FF:000005">
    <property type="entry name" value="Copper-exporting P-type ATPase A"/>
    <property type="match status" value="2"/>
</dbReference>
<name>A0A2T4K0H7_9RHOB</name>
<keyword evidence="3" id="KW-0813">Transport</keyword>
<dbReference type="EMBL" id="PZKG01000002">
    <property type="protein sequence ID" value="PTE23672.1"/>
    <property type="molecule type" value="Genomic_DNA"/>
</dbReference>
<keyword evidence="2" id="KW-0479">Metal-binding</keyword>
<sequence>MTISQPVSPASSLRLHLDGMSCASCVARVERALAAVPGVSEARVSLTDEAAEIRFAAPATPEALTEAVAKAGYPARQQALTLSVEGMTCASCTGRVERVLRAQPGVISASANLATRRAQVVLWEGAATAQALAAAVTRAGFAASAEAGAPDRRAEGSGASEPATPGSPRR</sequence>
<dbReference type="AlphaFoldDB" id="A0A2T4K0H7"/>
<proteinExistence type="predicted"/>
<keyword evidence="10" id="KW-1185">Reference proteome</keyword>
<protein>
    <submittedName>
        <fullName evidence="9">Heavy metal translocating P-type ATPase</fullName>
    </submittedName>
</protein>
<dbReference type="GO" id="GO:0055070">
    <property type="term" value="P:copper ion homeostasis"/>
    <property type="evidence" value="ECO:0007669"/>
    <property type="project" value="TreeGrafter"/>
</dbReference>
<dbReference type="SUPFAM" id="SSF55008">
    <property type="entry name" value="HMA, heavy metal-associated domain"/>
    <property type="match status" value="2"/>
</dbReference>